<comment type="caution">
    <text evidence="3">The sequence shown here is derived from an EMBL/GenBank/DDBJ whole genome shotgun (WGS) entry which is preliminary data.</text>
</comment>
<dbReference type="Pfam" id="PF02875">
    <property type="entry name" value="Mur_ligase_C"/>
    <property type="match status" value="1"/>
</dbReference>
<dbReference type="InterPro" id="IPR013221">
    <property type="entry name" value="Mur_ligase_cen"/>
</dbReference>
<evidence type="ECO:0000313" key="3">
    <source>
        <dbReference type="EMBL" id="TWT36398.1"/>
    </source>
</evidence>
<dbReference type="SUPFAM" id="SSF53623">
    <property type="entry name" value="MurD-like peptide ligases, catalytic domain"/>
    <property type="match status" value="1"/>
</dbReference>
<dbReference type="Gene3D" id="3.40.1390.10">
    <property type="entry name" value="MurE/MurF, N-terminal domain"/>
    <property type="match status" value="1"/>
</dbReference>
<keyword evidence="4" id="KW-1185">Reference proteome</keyword>
<dbReference type="GO" id="GO:0047482">
    <property type="term" value="F:UDP-N-acetylmuramoyl-L-alanyl-D-glutamate-L-lysine ligase activity"/>
    <property type="evidence" value="ECO:0007669"/>
    <property type="project" value="UniProtKB-EC"/>
</dbReference>
<evidence type="ECO:0000259" key="1">
    <source>
        <dbReference type="Pfam" id="PF02875"/>
    </source>
</evidence>
<dbReference type="SUPFAM" id="SSF53244">
    <property type="entry name" value="MurD-like peptide ligases, peptide-binding domain"/>
    <property type="match status" value="1"/>
</dbReference>
<dbReference type="InterPro" id="IPR035911">
    <property type="entry name" value="MurE/MurF_N"/>
</dbReference>
<dbReference type="InterPro" id="IPR004101">
    <property type="entry name" value="Mur_ligase_C"/>
</dbReference>
<dbReference type="EMBL" id="SIHJ01000001">
    <property type="protein sequence ID" value="TWT36398.1"/>
    <property type="molecule type" value="Genomic_DNA"/>
</dbReference>
<dbReference type="InterPro" id="IPR036615">
    <property type="entry name" value="Mur_ligase_C_dom_sf"/>
</dbReference>
<feature type="domain" description="Mur ligase C-terminal" evidence="1">
    <location>
        <begin position="356"/>
        <end position="450"/>
    </location>
</feature>
<proteinExistence type="predicted"/>
<reference evidence="3 4" key="1">
    <citation type="submission" date="2019-02" db="EMBL/GenBank/DDBJ databases">
        <title>Deep-cultivation of Planctomycetes and their phenomic and genomic characterization uncovers novel biology.</title>
        <authorList>
            <person name="Wiegand S."/>
            <person name="Jogler M."/>
            <person name="Boedeker C."/>
            <person name="Pinto D."/>
            <person name="Vollmers J."/>
            <person name="Rivas-Marin E."/>
            <person name="Kohn T."/>
            <person name="Peeters S.H."/>
            <person name="Heuer A."/>
            <person name="Rast P."/>
            <person name="Oberbeckmann S."/>
            <person name="Bunk B."/>
            <person name="Jeske O."/>
            <person name="Meyerdierks A."/>
            <person name="Storesund J.E."/>
            <person name="Kallscheuer N."/>
            <person name="Luecker S."/>
            <person name="Lage O.M."/>
            <person name="Pohl T."/>
            <person name="Merkel B.J."/>
            <person name="Hornburger P."/>
            <person name="Mueller R.-W."/>
            <person name="Bruemmer F."/>
            <person name="Labrenz M."/>
            <person name="Spormann A.M."/>
            <person name="Op Den Camp H."/>
            <person name="Overmann J."/>
            <person name="Amann R."/>
            <person name="Jetten M.S.M."/>
            <person name="Mascher T."/>
            <person name="Medema M.H."/>
            <person name="Devos D.P."/>
            <person name="Kaster A.-K."/>
            <person name="Ovreas L."/>
            <person name="Rohde M."/>
            <person name="Galperin M.Y."/>
            <person name="Jogler C."/>
        </authorList>
    </citation>
    <scope>NUCLEOTIDE SEQUENCE [LARGE SCALE GENOMIC DNA]</scope>
    <source>
        <strain evidence="3 4">KOR34</strain>
    </source>
</reference>
<dbReference type="InterPro" id="IPR036565">
    <property type="entry name" value="Mur-like_cat_sf"/>
</dbReference>
<dbReference type="AlphaFoldDB" id="A0A5C5VCS7"/>
<dbReference type="Gene3D" id="3.40.1190.10">
    <property type="entry name" value="Mur-like, catalytic domain"/>
    <property type="match status" value="1"/>
</dbReference>
<dbReference type="PANTHER" id="PTHR23135">
    <property type="entry name" value="MUR LIGASE FAMILY MEMBER"/>
    <property type="match status" value="1"/>
</dbReference>
<evidence type="ECO:0000313" key="4">
    <source>
        <dbReference type="Proteomes" id="UP000316714"/>
    </source>
</evidence>
<organism evidence="3 4">
    <name type="scientific">Posidoniimonas corsicana</name>
    <dbReference type="NCBI Taxonomy" id="1938618"/>
    <lineage>
        <taxon>Bacteria</taxon>
        <taxon>Pseudomonadati</taxon>
        <taxon>Planctomycetota</taxon>
        <taxon>Planctomycetia</taxon>
        <taxon>Pirellulales</taxon>
        <taxon>Lacipirellulaceae</taxon>
        <taxon>Posidoniimonas</taxon>
    </lineage>
</organism>
<dbReference type="EC" id="6.3.2.7" evidence="3"/>
<sequence>MQLTQARRPRVQKTLRQPVGVCLLDALADVRVFGDRSVHAESCTTDATDTRPGDVYFALDSCVEDPTAAVKLAVQCGAKAVVTDQYLPVFEVPQFVVPDARVAYGEFCQRLVGDPSRSLTVAGIAGAHGKSTVGRLLARIQRHAGARCGCLIDNLEFNGAAALETHLPAPGAARLARWLGDCEAEGCGSAVLELSPRSLRQHSHAGIRLGVLCLTNQTFDRSGGRSPEEERLLAAALVEDLPPFATLVANANDPHCLKLLAGRDGLCVTYGLDKPADVQGTVVECGAGGQVMMVSIGADTAAVNLPISGDSFALDYLAAIATAHAMGVSLHDAASGVESVAKLPGVMQGSPCGQSFPVLIDQGASAERVRASLNSARSMTTGRVIAVLAENPPLSVCSVATALGDLVICPRDGEPVETGPQTKHVEDRFSAVALALALAEPGDTVVLTGSPKPPACRRAEEGLVRQLLELRLSNTREPVTMP</sequence>
<keyword evidence="3" id="KW-0436">Ligase</keyword>
<dbReference type="Proteomes" id="UP000316714">
    <property type="component" value="Unassembled WGS sequence"/>
</dbReference>
<gene>
    <name evidence="3" type="ORF">KOR34_13030</name>
</gene>
<dbReference type="GO" id="GO:0005524">
    <property type="term" value="F:ATP binding"/>
    <property type="evidence" value="ECO:0007669"/>
    <property type="project" value="InterPro"/>
</dbReference>
<feature type="domain" description="Mur ligase central" evidence="2">
    <location>
        <begin position="124"/>
        <end position="323"/>
    </location>
</feature>
<accession>A0A5C5VCS7</accession>
<evidence type="ECO:0000259" key="2">
    <source>
        <dbReference type="Pfam" id="PF08245"/>
    </source>
</evidence>
<protein>
    <submittedName>
        <fullName evidence="3">MurE-like ligase</fullName>
        <ecNumber evidence="3">6.3.2.7</ecNumber>
    </submittedName>
</protein>
<dbReference type="OrthoDB" id="9800958at2"/>
<name>A0A5C5VCS7_9BACT</name>
<dbReference type="SUPFAM" id="SSF63418">
    <property type="entry name" value="MurE/MurF N-terminal domain"/>
    <property type="match status" value="1"/>
</dbReference>
<dbReference type="PANTHER" id="PTHR23135:SF4">
    <property type="entry name" value="UDP-N-ACETYLMURAMOYL-L-ALANYL-D-GLUTAMATE--2,6-DIAMINOPIMELATE LIGASE MURE HOMOLOG, CHLOROPLASTIC"/>
    <property type="match status" value="1"/>
</dbReference>
<dbReference type="Pfam" id="PF08245">
    <property type="entry name" value="Mur_ligase_M"/>
    <property type="match status" value="1"/>
</dbReference>